<proteinExistence type="predicted"/>
<accession>A0AAW0I0E5</accession>
<protein>
    <submittedName>
        <fullName evidence="2">Uncharacterized protein</fullName>
    </submittedName>
</protein>
<evidence type="ECO:0000313" key="2">
    <source>
        <dbReference type="EMBL" id="KAK7807911.1"/>
    </source>
</evidence>
<keyword evidence="3" id="KW-1185">Reference proteome</keyword>
<feature type="non-terminal residue" evidence="2">
    <location>
        <position position="1"/>
    </location>
</feature>
<dbReference type="AlphaFoldDB" id="A0AAW0I0E5"/>
<feature type="region of interest" description="Disordered" evidence="1">
    <location>
        <begin position="104"/>
        <end position="134"/>
    </location>
</feature>
<organism evidence="2 3">
    <name type="scientific">Myodes glareolus</name>
    <name type="common">Bank vole</name>
    <name type="synonym">Clethrionomys glareolus</name>
    <dbReference type="NCBI Taxonomy" id="447135"/>
    <lineage>
        <taxon>Eukaryota</taxon>
        <taxon>Metazoa</taxon>
        <taxon>Chordata</taxon>
        <taxon>Craniata</taxon>
        <taxon>Vertebrata</taxon>
        <taxon>Euteleostomi</taxon>
        <taxon>Mammalia</taxon>
        <taxon>Eutheria</taxon>
        <taxon>Euarchontoglires</taxon>
        <taxon>Glires</taxon>
        <taxon>Rodentia</taxon>
        <taxon>Myomorpha</taxon>
        <taxon>Muroidea</taxon>
        <taxon>Cricetidae</taxon>
        <taxon>Arvicolinae</taxon>
        <taxon>Myodes</taxon>
    </lineage>
</organism>
<name>A0AAW0I0E5_MYOGA</name>
<sequence length="134" mass="14715">VLFSQIKNVTDPYGPLCLGCQRLGFSTGFIYITRKHPEMSLGVVFPVKDALKDKTEQGSIIRLLSLDFICQVCFAATVRAPLSSSTEQLWMSWYLLHVLKPATTRDSSMDPLGPAAKTGNLGENWPKRGPGQAS</sequence>
<evidence type="ECO:0000313" key="3">
    <source>
        <dbReference type="Proteomes" id="UP001488838"/>
    </source>
</evidence>
<dbReference type="Proteomes" id="UP001488838">
    <property type="component" value="Unassembled WGS sequence"/>
</dbReference>
<comment type="caution">
    <text evidence="2">The sequence shown here is derived from an EMBL/GenBank/DDBJ whole genome shotgun (WGS) entry which is preliminary data.</text>
</comment>
<reference evidence="2 3" key="1">
    <citation type="journal article" date="2023" name="bioRxiv">
        <title>Conserved and derived expression patterns and positive selection on dental genes reveal complex evolutionary context of ever-growing rodent molars.</title>
        <authorList>
            <person name="Calamari Z.T."/>
            <person name="Song A."/>
            <person name="Cohen E."/>
            <person name="Akter M."/>
            <person name="Roy R.D."/>
            <person name="Hallikas O."/>
            <person name="Christensen M.M."/>
            <person name="Li P."/>
            <person name="Marangoni P."/>
            <person name="Jernvall J."/>
            <person name="Klein O.D."/>
        </authorList>
    </citation>
    <scope>NUCLEOTIDE SEQUENCE [LARGE SCALE GENOMIC DNA]</scope>
    <source>
        <strain evidence="2">V071</strain>
    </source>
</reference>
<feature type="non-terminal residue" evidence="2">
    <location>
        <position position="134"/>
    </location>
</feature>
<gene>
    <name evidence="2" type="ORF">U0070_023943</name>
</gene>
<evidence type="ECO:0000256" key="1">
    <source>
        <dbReference type="SAM" id="MobiDB-lite"/>
    </source>
</evidence>
<dbReference type="EMBL" id="JBBHLL010000256">
    <property type="protein sequence ID" value="KAK7807911.1"/>
    <property type="molecule type" value="Genomic_DNA"/>
</dbReference>